<gene>
    <name evidence="4" type="ORF">SMTD_LOCUS10845</name>
</gene>
<dbReference type="PANTHER" id="PTHR24173">
    <property type="entry name" value="ANKYRIN REPEAT CONTAINING"/>
    <property type="match status" value="1"/>
</dbReference>
<proteinExistence type="predicted"/>
<dbReference type="EMBL" id="UZAL01030925">
    <property type="protein sequence ID" value="VDP56207.1"/>
    <property type="molecule type" value="Genomic_DNA"/>
</dbReference>
<evidence type="ECO:0000313" key="4">
    <source>
        <dbReference type="EMBL" id="VDP56207.1"/>
    </source>
</evidence>
<dbReference type="Gene3D" id="1.25.40.20">
    <property type="entry name" value="Ankyrin repeat-containing domain"/>
    <property type="match status" value="1"/>
</dbReference>
<dbReference type="SMART" id="SM00248">
    <property type="entry name" value="ANK"/>
    <property type="match status" value="3"/>
</dbReference>
<dbReference type="PROSITE" id="PS50088">
    <property type="entry name" value="ANK_REPEAT"/>
    <property type="match status" value="1"/>
</dbReference>
<reference evidence="4 5" key="1">
    <citation type="submission" date="2018-11" db="EMBL/GenBank/DDBJ databases">
        <authorList>
            <consortium name="Pathogen Informatics"/>
        </authorList>
    </citation>
    <scope>NUCLEOTIDE SEQUENCE [LARGE SCALE GENOMIC DNA]</scope>
    <source>
        <strain>Denwood</strain>
        <strain evidence="5">Zambia</strain>
    </source>
</reference>
<protein>
    <submittedName>
        <fullName evidence="4">Uncharacterized protein</fullName>
    </submittedName>
</protein>
<dbReference type="AlphaFoldDB" id="A0A3P8DWP1"/>
<sequence>MKCLLQHHNVDVNGISSGLTALHAACQAGHLACVILLLQYGARRRNLDSSDNEAIHSAVQSGNIDILRLLMRPHNDITSRLVNISEENDVVEANLVDLDDNSPTNENNNRFGGQEILDINARNALRQTPLHLAVNRQNIPMVRILTPDSNGFSKVQKTGVRMPTNHLKNLQGIDLRCLGYRTLVRYFNLMTYLFLIEVQTEQQRKI</sequence>
<name>A0A3P8DWP1_9TREM</name>
<dbReference type="Proteomes" id="UP000269396">
    <property type="component" value="Unassembled WGS sequence"/>
</dbReference>
<evidence type="ECO:0000256" key="2">
    <source>
        <dbReference type="ARBA" id="ARBA00023043"/>
    </source>
</evidence>
<dbReference type="SUPFAM" id="SSF48403">
    <property type="entry name" value="Ankyrin repeat"/>
    <property type="match status" value="1"/>
</dbReference>
<keyword evidence="1" id="KW-0677">Repeat</keyword>
<evidence type="ECO:0000256" key="3">
    <source>
        <dbReference type="PROSITE-ProRule" id="PRU00023"/>
    </source>
</evidence>
<dbReference type="InterPro" id="IPR002110">
    <property type="entry name" value="Ankyrin_rpt"/>
</dbReference>
<feature type="repeat" description="ANK" evidence="3">
    <location>
        <begin position="17"/>
        <end position="49"/>
    </location>
</feature>
<dbReference type="InterPro" id="IPR036770">
    <property type="entry name" value="Ankyrin_rpt-contain_sf"/>
</dbReference>
<dbReference type="Pfam" id="PF00023">
    <property type="entry name" value="Ank"/>
    <property type="match status" value="1"/>
</dbReference>
<dbReference type="PANTHER" id="PTHR24173:SF61">
    <property type="entry name" value="ANKYRIN 2"/>
    <property type="match status" value="1"/>
</dbReference>
<evidence type="ECO:0000313" key="5">
    <source>
        <dbReference type="Proteomes" id="UP000269396"/>
    </source>
</evidence>
<keyword evidence="2 3" id="KW-0040">ANK repeat</keyword>
<evidence type="ECO:0000256" key="1">
    <source>
        <dbReference type="ARBA" id="ARBA00022737"/>
    </source>
</evidence>
<accession>A0A3P8DWP1</accession>
<keyword evidence="5" id="KW-1185">Reference proteome</keyword>
<dbReference type="Pfam" id="PF12796">
    <property type="entry name" value="Ank_2"/>
    <property type="match status" value="1"/>
</dbReference>
<dbReference type="PROSITE" id="PS50297">
    <property type="entry name" value="ANK_REP_REGION"/>
    <property type="match status" value="1"/>
</dbReference>
<organism evidence="4 5">
    <name type="scientific">Schistosoma mattheei</name>
    <dbReference type="NCBI Taxonomy" id="31246"/>
    <lineage>
        <taxon>Eukaryota</taxon>
        <taxon>Metazoa</taxon>
        <taxon>Spiralia</taxon>
        <taxon>Lophotrochozoa</taxon>
        <taxon>Platyhelminthes</taxon>
        <taxon>Trematoda</taxon>
        <taxon>Digenea</taxon>
        <taxon>Strigeidida</taxon>
        <taxon>Schistosomatoidea</taxon>
        <taxon>Schistosomatidae</taxon>
        <taxon>Schistosoma</taxon>
    </lineage>
</organism>